<dbReference type="OrthoDB" id="10061326at2759"/>
<dbReference type="GO" id="GO:0005634">
    <property type="term" value="C:nucleus"/>
    <property type="evidence" value="ECO:0007669"/>
    <property type="project" value="UniProtKB-SubCell"/>
</dbReference>
<dbReference type="PANTHER" id="PTHR22930">
    <property type="match status" value="1"/>
</dbReference>
<evidence type="ECO:0000313" key="10">
    <source>
        <dbReference type="Proteomes" id="UP000007110"/>
    </source>
</evidence>
<organism evidence="9 10">
    <name type="scientific">Strongylocentrotus purpuratus</name>
    <name type="common">Purple sea urchin</name>
    <dbReference type="NCBI Taxonomy" id="7668"/>
    <lineage>
        <taxon>Eukaryota</taxon>
        <taxon>Metazoa</taxon>
        <taxon>Echinodermata</taxon>
        <taxon>Eleutherozoa</taxon>
        <taxon>Echinozoa</taxon>
        <taxon>Echinoidea</taxon>
        <taxon>Euechinoidea</taxon>
        <taxon>Echinacea</taxon>
        <taxon>Camarodonta</taxon>
        <taxon>Echinidea</taxon>
        <taxon>Strongylocentrotidae</taxon>
        <taxon>Strongylocentrotus</taxon>
    </lineage>
</organism>
<evidence type="ECO:0000256" key="2">
    <source>
        <dbReference type="ARBA" id="ARBA00004123"/>
    </source>
</evidence>
<dbReference type="Pfam" id="PF13359">
    <property type="entry name" value="DDE_Tnp_4"/>
    <property type="match status" value="1"/>
</dbReference>
<dbReference type="InterPro" id="IPR045249">
    <property type="entry name" value="HARBI1-like"/>
</dbReference>
<evidence type="ECO:0000256" key="1">
    <source>
        <dbReference type="ARBA" id="ARBA00001968"/>
    </source>
</evidence>
<dbReference type="GO" id="GO:0016787">
    <property type="term" value="F:hydrolase activity"/>
    <property type="evidence" value="ECO:0007669"/>
    <property type="project" value="UniProtKB-KW"/>
</dbReference>
<keyword evidence="5" id="KW-0479">Metal-binding</keyword>
<keyword evidence="7" id="KW-0539">Nucleus</keyword>
<evidence type="ECO:0000313" key="9">
    <source>
        <dbReference type="EnsemblMetazoa" id="XP_783499"/>
    </source>
</evidence>
<evidence type="ECO:0000256" key="5">
    <source>
        <dbReference type="ARBA" id="ARBA00022723"/>
    </source>
</evidence>
<dbReference type="RefSeq" id="XP_783499.1">
    <property type="nucleotide sequence ID" value="XM_778406.1"/>
</dbReference>
<evidence type="ECO:0000259" key="8">
    <source>
        <dbReference type="Pfam" id="PF13359"/>
    </source>
</evidence>
<dbReference type="PANTHER" id="PTHR22930:SF198">
    <property type="entry name" value="DDE TNP4 DOMAIN-CONTAINING PROTEIN"/>
    <property type="match status" value="1"/>
</dbReference>
<proteinExistence type="inferred from homology"/>
<keyword evidence="6" id="KW-0378">Hydrolase</keyword>
<dbReference type="AlphaFoldDB" id="A0A7M7RAE5"/>
<dbReference type="InParanoid" id="A0A7M7RAE5"/>
<dbReference type="EnsemblMetazoa" id="XM_778406">
    <property type="protein sequence ID" value="XP_783499"/>
    <property type="gene ID" value="LOC578219"/>
</dbReference>
<protein>
    <recommendedName>
        <fullName evidence="8">DDE Tnp4 domain-containing protein</fullName>
    </recommendedName>
</protein>
<dbReference type="KEGG" id="spu:578219"/>
<reference evidence="9" key="2">
    <citation type="submission" date="2021-01" db="UniProtKB">
        <authorList>
            <consortium name="EnsemblMetazoa"/>
        </authorList>
    </citation>
    <scope>IDENTIFICATION</scope>
</reference>
<dbReference type="GO" id="GO:0046872">
    <property type="term" value="F:metal ion binding"/>
    <property type="evidence" value="ECO:0007669"/>
    <property type="project" value="UniProtKB-KW"/>
</dbReference>
<dbReference type="InterPro" id="IPR027806">
    <property type="entry name" value="HARBI1_dom"/>
</dbReference>
<comment type="cofactor">
    <cofactor evidence="1">
        <name>a divalent metal cation</name>
        <dbReference type="ChEBI" id="CHEBI:60240"/>
    </cofactor>
</comment>
<keyword evidence="10" id="KW-1185">Reference proteome</keyword>
<evidence type="ECO:0000256" key="6">
    <source>
        <dbReference type="ARBA" id="ARBA00022801"/>
    </source>
</evidence>
<name>A0A7M7RAE5_STRPU</name>
<dbReference type="GO" id="GO:0004518">
    <property type="term" value="F:nuclease activity"/>
    <property type="evidence" value="ECO:0007669"/>
    <property type="project" value="UniProtKB-KW"/>
</dbReference>
<feature type="domain" description="DDE Tnp4" evidence="8">
    <location>
        <begin position="190"/>
        <end position="354"/>
    </location>
</feature>
<evidence type="ECO:0000256" key="4">
    <source>
        <dbReference type="ARBA" id="ARBA00022722"/>
    </source>
</evidence>
<evidence type="ECO:0000256" key="7">
    <source>
        <dbReference type="ARBA" id="ARBA00023242"/>
    </source>
</evidence>
<dbReference type="Proteomes" id="UP000007110">
    <property type="component" value="Unassembled WGS sequence"/>
</dbReference>
<accession>A0A7M7RAE5</accession>
<keyword evidence="4" id="KW-0540">Nuclease</keyword>
<dbReference type="OMA" id="ADANMHE"/>
<reference evidence="10" key="1">
    <citation type="submission" date="2015-02" db="EMBL/GenBank/DDBJ databases">
        <title>Genome sequencing for Strongylocentrotus purpuratus.</title>
        <authorList>
            <person name="Murali S."/>
            <person name="Liu Y."/>
            <person name="Vee V."/>
            <person name="English A."/>
            <person name="Wang M."/>
            <person name="Skinner E."/>
            <person name="Han Y."/>
            <person name="Muzny D.M."/>
            <person name="Worley K.C."/>
            <person name="Gibbs R.A."/>
        </authorList>
    </citation>
    <scope>NUCLEOTIDE SEQUENCE</scope>
</reference>
<comment type="subcellular location">
    <subcellularLocation>
        <location evidence="2">Nucleus</location>
    </subcellularLocation>
</comment>
<evidence type="ECO:0000256" key="3">
    <source>
        <dbReference type="ARBA" id="ARBA00006958"/>
    </source>
</evidence>
<comment type="similarity">
    <text evidence="3">Belongs to the HARBI1 family.</text>
</comment>
<dbReference type="GeneID" id="578219"/>
<sequence>MALQQSSALQKLKLLVRLEEEEANDDYEQGKLLLELHQRSIPRSCWVRSWICRRKDQGQFDQLMRELEDEDEDAFTNFLRVTPQMFKELEQRLHERLEKQDTFFRKALSPALKLAITLRHLATGDSYKSLMYSFRVAHNTISLIVREVCTAIIEEYGDELVKCPTSPQEWKAVAHGFEDRWNSPHTIGALDGKHVAIKCPKDSGSIFYNYKGFYSIVLMALVDANYKFLWVDVGYEGSTSDAQLFNSCELKQRLKSDTLGVPLPEPMTNDDVDTPYFFVADEAFALRTWLMKPYARTAMARHERIYNYRLSRARRVVENAFGIHANRFQCLLTTLRQNPSTVRTMVQACVCLHNLMRTRYPCIQNSALDREDAEHNIVPGSWRGEQTLAELRQPARGRSATQAAQAQRNYIKAYYNSPAGSVPWQESKI</sequence>